<organism evidence="3 4">
    <name type="scientific">Sulfurospirillum tamanense</name>
    <dbReference type="NCBI Taxonomy" id="2813362"/>
    <lineage>
        <taxon>Bacteria</taxon>
        <taxon>Pseudomonadati</taxon>
        <taxon>Campylobacterota</taxon>
        <taxon>Epsilonproteobacteria</taxon>
        <taxon>Campylobacterales</taxon>
        <taxon>Sulfurospirillaceae</taxon>
        <taxon>Sulfurospirillum</taxon>
    </lineage>
</organism>
<name>A0ABS2WVF7_9BACT</name>
<evidence type="ECO:0000256" key="1">
    <source>
        <dbReference type="SAM" id="SignalP"/>
    </source>
</evidence>
<dbReference type="InterPro" id="IPR005184">
    <property type="entry name" value="DUF306_Meta_HslJ"/>
</dbReference>
<protein>
    <submittedName>
        <fullName evidence="3">META domain-containing protein</fullName>
    </submittedName>
</protein>
<reference evidence="4" key="2">
    <citation type="submission" date="2021-02" db="EMBL/GenBank/DDBJ databases">
        <title>Sulfurospirillum tamanensis sp. nov.</title>
        <authorList>
            <person name="Merkel A.Y."/>
        </authorList>
    </citation>
    <scope>NUCLEOTIDE SEQUENCE [LARGE SCALE GENOMIC DNA]</scope>
    <source>
        <strain evidence="4">T05b</strain>
    </source>
</reference>
<feature type="chain" id="PRO_5046502755" evidence="1">
    <location>
        <begin position="23"/>
        <end position="145"/>
    </location>
</feature>
<reference evidence="3 4" key="3">
    <citation type="submission" date="2021-02" db="EMBL/GenBank/DDBJ databases">
        <authorList>
            <person name="Merkel A.Y."/>
        </authorList>
    </citation>
    <scope>NUCLEOTIDE SEQUENCE [LARGE SCALE GENOMIC DNA]</scope>
    <source>
        <strain evidence="3 4">T05b</strain>
    </source>
</reference>
<dbReference type="Gene3D" id="2.40.128.270">
    <property type="match status" value="1"/>
</dbReference>
<dbReference type="InterPro" id="IPR053147">
    <property type="entry name" value="Hsp_HslJ-like"/>
</dbReference>
<dbReference type="Proteomes" id="UP000703590">
    <property type="component" value="Unassembled WGS sequence"/>
</dbReference>
<feature type="signal peptide" evidence="1">
    <location>
        <begin position="1"/>
        <end position="22"/>
    </location>
</feature>
<proteinExistence type="predicted"/>
<keyword evidence="4" id="KW-1185">Reference proteome</keyword>
<sequence>MRLTIKIAFLALLSVLFLSGCAKEALEPAGDVSLKNTYWKAVEIKGEKALVADNQQETHIVLQEDGRIVGSDGCNRMFGTYAIKNETITFSHLASTRMMCAEGMKQADNFSVALGETSHFTLWGEALTFENERGEVLLRFMAVYF</sequence>
<keyword evidence="1" id="KW-0732">Signal</keyword>
<evidence type="ECO:0000313" key="4">
    <source>
        <dbReference type="Proteomes" id="UP000703590"/>
    </source>
</evidence>
<evidence type="ECO:0000313" key="3">
    <source>
        <dbReference type="EMBL" id="MBN2965600.1"/>
    </source>
</evidence>
<feature type="domain" description="DUF306" evidence="2">
    <location>
        <begin position="33"/>
        <end position="140"/>
    </location>
</feature>
<dbReference type="PROSITE" id="PS51257">
    <property type="entry name" value="PROKAR_LIPOPROTEIN"/>
    <property type="match status" value="1"/>
</dbReference>
<comment type="caution">
    <text evidence="3">The sequence shown here is derived from an EMBL/GenBank/DDBJ whole genome shotgun (WGS) entry which is preliminary data.</text>
</comment>
<dbReference type="InterPro" id="IPR038670">
    <property type="entry name" value="HslJ-like_sf"/>
</dbReference>
<reference evidence="3 4" key="1">
    <citation type="submission" date="2021-02" db="EMBL/GenBank/DDBJ databases">
        <title>Sulfurospirillum tamanensis sp. nov.</title>
        <authorList>
            <person name="Frolova A."/>
            <person name="Merkel A."/>
            <person name="Slobodkin A."/>
        </authorList>
    </citation>
    <scope>NUCLEOTIDE SEQUENCE [LARGE SCALE GENOMIC DNA]</scope>
    <source>
        <strain evidence="3 4">T05b</strain>
    </source>
</reference>
<dbReference type="Pfam" id="PF03724">
    <property type="entry name" value="META"/>
    <property type="match status" value="1"/>
</dbReference>
<dbReference type="EMBL" id="JAFHKK010000052">
    <property type="protein sequence ID" value="MBN2965600.1"/>
    <property type="molecule type" value="Genomic_DNA"/>
</dbReference>
<accession>A0ABS2WVF7</accession>
<evidence type="ECO:0000259" key="2">
    <source>
        <dbReference type="Pfam" id="PF03724"/>
    </source>
</evidence>
<dbReference type="PANTHER" id="PTHR35535">
    <property type="entry name" value="HEAT SHOCK PROTEIN HSLJ"/>
    <property type="match status" value="1"/>
</dbReference>
<gene>
    <name evidence="3" type="ORF">JWV37_12505</name>
</gene>
<dbReference type="RefSeq" id="WP_205460202.1">
    <property type="nucleotide sequence ID" value="NZ_JAFHKK010000052.1"/>
</dbReference>
<dbReference type="PANTHER" id="PTHR35535:SF1">
    <property type="entry name" value="HEAT SHOCK PROTEIN HSLJ"/>
    <property type="match status" value="1"/>
</dbReference>